<reference evidence="1" key="1">
    <citation type="submission" date="2021-01" db="EMBL/GenBank/DDBJ databases">
        <authorList>
            <consortium name="Genoscope - CEA"/>
            <person name="William W."/>
        </authorList>
    </citation>
    <scope>NUCLEOTIDE SEQUENCE</scope>
</reference>
<organism evidence="1 2">
    <name type="scientific">Paramecium sonneborni</name>
    <dbReference type="NCBI Taxonomy" id="65129"/>
    <lineage>
        <taxon>Eukaryota</taxon>
        <taxon>Sar</taxon>
        <taxon>Alveolata</taxon>
        <taxon>Ciliophora</taxon>
        <taxon>Intramacronucleata</taxon>
        <taxon>Oligohymenophorea</taxon>
        <taxon>Peniculida</taxon>
        <taxon>Parameciidae</taxon>
        <taxon>Paramecium</taxon>
    </lineage>
</organism>
<sequence length="355" mass="41886">MNQIEIECQNTGNCNQEIIKRICLNKNCTQNRIMCDICLDEHQNHIKDCFFIKDIPKKINQIKQYQQEVQEDIQRSVDKFLKSVKEQIELKFAFQQCPIFKINQGANIYNWTLKDFQQFSEQASLLNFQSQNFDETLFAKIQEISSMKFDEKTFERLFAPNQQLVKNKKVVLQGFQTRNKNYGITNFQKEILRPHIYESIEIKEDVLICNYGMKKLAIIQPNLYLLAENVVKLCFTYEGCSFNNENQNKFGLFIGNLNQCSYQEDDHKKDLILINEQAKYVQKNLELLIPYEAKQLFSEDNQKLLMLVFNKEQNKQSLSIVNLHTSKKAEIPFKNQFPQAYFCFSLSCSAKIKML</sequence>
<dbReference type="OrthoDB" id="311191at2759"/>
<dbReference type="EMBL" id="CAJJDN010000011">
    <property type="protein sequence ID" value="CAD8057162.1"/>
    <property type="molecule type" value="Genomic_DNA"/>
</dbReference>
<evidence type="ECO:0000313" key="1">
    <source>
        <dbReference type="EMBL" id="CAD8057162.1"/>
    </source>
</evidence>
<dbReference type="Proteomes" id="UP000692954">
    <property type="component" value="Unassembled WGS sequence"/>
</dbReference>
<proteinExistence type="predicted"/>
<comment type="caution">
    <text evidence="1">The sequence shown here is derived from an EMBL/GenBank/DDBJ whole genome shotgun (WGS) entry which is preliminary data.</text>
</comment>
<keyword evidence="2" id="KW-1185">Reference proteome</keyword>
<evidence type="ECO:0000313" key="2">
    <source>
        <dbReference type="Proteomes" id="UP000692954"/>
    </source>
</evidence>
<dbReference type="AlphaFoldDB" id="A0A8S1KUZ5"/>
<protein>
    <submittedName>
        <fullName evidence="1">Uncharacterized protein</fullName>
    </submittedName>
</protein>
<accession>A0A8S1KUZ5</accession>
<gene>
    <name evidence="1" type="ORF">PSON_ATCC_30995.1.T0110047</name>
</gene>
<name>A0A8S1KUZ5_9CILI</name>